<protein>
    <submittedName>
        <fullName evidence="8">BamA/TamA family outer membrane protein</fullName>
    </submittedName>
</protein>
<proteinExistence type="predicted"/>
<dbReference type="InterPro" id="IPR034746">
    <property type="entry name" value="POTRA"/>
</dbReference>
<dbReference type="PANTHER" id="PTHR12815:SF47">
    <property type="entry name" value="TRANSLOCATION AND ASSEMBLY MODULE SUBUNIT TAMA"/>
    <property type="match status" value="1"/>
</dbReference>
<dbReference type="InterPro" id="IPR010827">
    <property type="entry name" value="BamA/TamA_POTRA"/>
</dbReference>
<dbReference type="Gene3D" id="3.10.20.310">
    <property type="entry name" value="membrane protein fhac"/>
    <property type="match status" value="3"/>
</dbReference>
<evidence type="ECO:0000256" key="1">
    <source>
        <dbReference type="ARBA" id="ARBA00004370"/>
    </source>
</evidence>
<evidence type="ECO:0000256" key="4">
    <source>
        <dbReference type="ARBA" id="ARBA00023136"/>
    </source>
</evidence>
<dbReference type="EMBL" id="JAMPLM010000007">
    <property type="protein sequence ID" value="MEP1058818.1"/>
    <property type="molecule type" value="Genomic_DNA"/>
</dbReference>
<dbReference type="Pfam" id="PF07244">
    <property type="entry name" value="POTRA"/>
    <property type="match status" value="1"/>
</dbReference>
<comment type="subcellular location">
    <subcellularLocation>
        <location evidence="1">Membrane</location>
    </subcellularLocation>
</comment>
<evidence type="ECO:0000256" key="2">
    <source>
        <dbReference type="ARBA" id="ARBA00022692"/>
    </source>
</evidence>
<organism evidence="8 9">
    <name type="scientific">Stenomitos frigidus AS-A4</name>
    <dbReference type="NCBI Taxonomy" id="2933935"/>
    <lineage>
        <taxon>Bacteria</taxon>
        <taxon>Bacillati</taxon>
        <taxon>Cyanobacteriota</taxon>
        <taxon>Cyanophyceae</taxon>
        <taxon>Leptolyngbyales</taxon>
        <taxon>Leptolyngbyaceae</taxon>
        <taxon>Stenomitos</taxon>
    </lineage>
</organism>
<keyword evidence="2" id="KW-0812">Transmembrane</keyword>
<dbReference type="PROSITE" id="PS51779">
    <property type="entry name" value="POTRA"/>
    <property type="match status" value="1"/>
</dbReference>
<reference evidence="8 9" key="1">
    <citation type="submission" date="2022-04" db="EMBL/GenBank/DDBJ databases">
        <title>Positive selection, recombination, and allopatry shape intraspecific diversity of widespread and dominant cyanobacteria.</title>
        <authorList>
            <person name="Wei J."/>
            <person name="Shu W."/>
            <person name="Hu C."/>
        </authorList>
    </citation>
    <scope>NUCLEOTIDE SEQUENCE [LARGE SCALE GENOMIC DNA]</scope>
    <source>
        <strain evidence="8 9">AS-A4</strain>
    </source>
</reference>
<dbReference type="Gene3D" id="2.40.160.50">
    <property type="entry name" value="membrane protein fhac: a member of the omp85/tpsb transporter family"/>
    <property type="match status" value="1"/>
</dbReference>
<evidence type="ECO:0000256" key="5">
    <source>
        <dbReference type="ARBA" id="ARBA00023237"/>
    </source>
</evidence>
<evidence type="ECO:0000256" key="6">
    <source>
        <dbReference type="SAM" id="MobiDB-lite"/>
    </source>
</evidence>
<feature type="domain" description="POTRA" evidence="7">
    <location>
        <begin position="318"/>
        <end position="392"/>
    </location>
</feature>
<dbReference type="InterPro" id="IPR013686">
    <property type="entry name" value="Polypept-transport_assoc_ShlB"/>
</dbReference>
<keyword evidence="3" id="KW-0732">Signal</keyword>
<keyword evidence="9" id="KW-1185">Reference proteome</keyword>
<gene>
    <name evidence="8" type="ORF">NDI38_10255</name>
</gene>
<evidence type="ECO:0000256" key="3">
    <source>
        <dbReference type="ARBA" id="ARBA00022729"/>
    </source>
</evidence>
<evidence type="ECO:0000259" key="7">
    <source>
        <dbReference type="PROSITE" id="PS51779"/>
    </source>
</evidence>
<evidence type="ECO:0000313" key="9">
    <source>
        <dbReference type="Proteomes" id="UP001476950"/>
    </source>
</evidence>
<evidence type="ECO:0000313" key="8">
    <source>
        <dbReference type="EMBL" id="MEP1058818.1"/>
    </source>
</evidence>
<dbReference type="Proteomes" id="UP001476950">
    <property type="component" value="Unassembled WGS sequence"/>
</dbReference>
<name>A0ABV0KHV0_9CYAN</name>
<keyword evidence="5" id="KW-0998">Cell outer membrane</keyword>
<dbReference type="RefSeq" id="WP_190448163.1">
    <property type="nucleotide sequence ID" value="NZ_JAMPLM010000007.1"/>
</dbReference>
<sequence>MHLQTLAACTLAAIAACEGIHTASATASPRSSLSHNVPSNFSNSNVTVSALPPSAITEPGVGAIAQATPETLSSLQTQSNQQASSSLETAAAVDAQTSSTTQYYQDYQPIVAPATAPLAAPTSPPSDLTPAVGSDQPAINFGAPLSSTVERSPTQALPTKTSLSEPLPTEMPPGASPASINAPIWVVPSQQATTPETAPIPDIKPETILAPGERVTVPALPSATPVTPPSQRTPAPRGTIALPDLVVTATDVQIVGAEAELQQVVRNTVKTQPGGGTSSTQLKQDVADILGTGLFANASVSSRTNPQGLSVVFQVEPIIVRSLRLTGAQALTVDVANQLFGEQLGTAVRPTLLNESVRRINEWYAQNGYSLARVLTLQPTREGVVTVEVAEGYVGDVQVRFVNKEGNPVDEQGQPIRGRTQPGFLRRQIKLQPGQVFREDVARTDLRRLSELGIFDGANVSFEGDARRVAVIYNVVEASARRVNFSGGYNDEQGLFASINFQDNNFGGLGQRFSTNIQPGTLDTQFDARFDSPYRDTDPNTPGYGANVFRRQGLSRVFDDDIKLPNGSRARERKIGVGIDATKPLSPTWRGTLGLSYTNVSLRDREGDVFARDERGNPLSLSGTGIDDLTTLSFTAIQDLRDNIVNPSRGSVVTLSTEQSIPIGRGEVFGNRLQANYATFIPVGLIKPNADAQQPQVVAFNLQGGTTIGDLPPYNAYVLGGPNSVRGYGAGDLATSRSYFLASAEYRFPLYRFIGGVVFADFASDLGSSDEVLGEPGIQRGKPGTGAGFGLGLRVNSPFGIIRADFGVSNQGDSRFQLGFGQRF</sequence>
<feature type="region of interest" description="Disordered" evidence="6">
    <location>
        <begin position="116"/>
        <end position="174"/>
    </location>
</feature>
<comment type="caution">
    <text evidence="8">The sequence shown here is derived from an EMBL/GenBank/DDBJ whole genome shotgun (WGS) entry which is preliminary data.</text>
</comment>
<dbReference type="Pfam" id="PF08479">
    <property type="entry name" value="POTRA_2"/>
    <property type="match status" value="1"/>
</dbReference>
<dbReference type="PANTHER" id="PTHR12815">
    <property type="entry name" value="SORTING AND ASSEMBLY MACHINERY SAMM50 PROTEIN FAMILY MEMBER"/>
    <property type="match status" value="1"/>
</dbReference>
<dbReference type="InterPro" id="IPR039910">
    <property type="entry name" value="D15-like"/>
</dbReference>
<dbReference type="Pfam" id="PF01103">
    <property type="entry name" value="Omp85"/>
    <property type="match status" value="1"/>
</dbReference>
<dbReference type="InterPro" id="IPR000184">
    <property type="entry name" value="Bac_surfAg_D15"/>
</dbReference>
<keyword evidence="4" id="KW-0472">Membrane</keyword>
<feature type="compositionally biased region" description="Polar residues" evidence="6">
    <location>
        <begin position="145"/>
        <end position="164"/>
    </location>
</feature>
<accession>A0ABV0KHV0</accession>